<accession>A0A2S3VT91</accession>
<reference evidence="2" key="1">
    <citation type="submission" date="2017-02" db="EMBL/GenBank/DDBJ databases">
        <authorList>
            <person name="Furmanczyk E.M."/>
        </authorList>
    </citation>
    <scope>NUCLEOTIDE SEQUENCE [LARGE SCALE GENOMIC DNA]</scope>
    <source>
        <strain evidence="2">AP3_22</strain>
    </source>
</reference>
<keyword evidence="2" id="KW-1185">Reference proteome</keyword>
<organism evidence="1 2">
    <name type="scientific">Pseudomonas laurylsulfativorans</name>
    <dbReference type="NCBI Taxonomy" id="1943631"/>
    <lineage>
        <taxon>Bacteria</taxon>
        <taxon>Pseudomonadati</taxon>
        <taxon>Pseudomonadota</taxon>
        <taxon>Gammaproteobacteria</taxon>
        <taxon>Pseudomonadales</taxon>
        <taxon>Pseudomonadaceae</taxon>
        <taxon>Pseudomonas</taxon>
    </lineage>
</organism>
<comment type="caution">
    <text evidence="1">The sequence shown here is derived from an EMBL/GenBank/DDBJ whole genome shotgun (WGS) entry which is preliminary data.</text>
</comment>
<gene>
    <name evidence="1" type="ORF">B0D71_09715</name>
</gene>
<sequence length="75" mass="8389">MGAGLWRGGLPPFECVALTRSLVYQRFWGCFATQRGQAPSPQKLAPTRDTGCIGQGCAEFRPAHRAKFLRQWPRP</sequence>
<evidence type="ECO:0000313" key="2">
    <source>
        <dbReference type="Proteomes" id="UP000237440"/>
    </source>
</evidence>
<dbReference type="AlphaFoldDB" id="A0A2S3VT91"/>
<proteinExistence type="predicted"/>
<evidence type="ECO:0000313" key="1">
    <source>
        <dbReference type="EMBL" id="POF43154.1"/>
    </source>
</evidence>
<name>A0A2S3VT91_9PSED</name>
<dbReference type="Proteomes" id="UP000237440">
    <property type="component" value="Unassembled WGS sequence"/>
</dbReference>
<dbReference type="EMBL" id="MUJK01000002">
    <property type="protein sequence ID" value="POF43154.1"/>
    <property type="molecule type" value="Genomic_DNA"/>
</dbReference>
<protein>
    <submittedName>
        <fullName evidence="1">Uncharacterized protein</fullName>
    </submittedName>
</protein>